<feature type="transmembrane region" description="Helical" evidence="1">
    <location>
        <begin position="30"/>
        <end position="53"/>
    </location>
</feature>
<dbReference type="EMBL" id="LTAZ01000004">
    <property type="protein sequence ID" value="KYH26178.1"/>
    <property type="molecule type" value="Genomic_DNA"/>
</dbReference>
<protein>
    <recommendedName>
        <fullName evidence="2">DUF8215 domain-containing protein</fullName>
    </recommendedName>
</protein>
<sequence length="217" mass="22665">MSDGRRKPVYAGDDRRTGDALHEHEAFYDLFVDFIQGGLAQFAFLSAPALWFVAATPVYTVEVATAAGSTLVLVPFLLTMARGGHLPLGRSWPVLTNRRLGTTGWRAFLTRSVYLSSTLLLATIGGVLAQVVSGAPLANVLVAGTLSAAALAALPSLSGSSRRVRIARFSYCVLGIAAAIAVFVLPSGTDSTGALAVVLVLVLAVVDTRPLAAATRR</sequence>
<feature type="transmembrane region" description="Helical" evidence="1">
    <location>
        <begin position="169"/>
        <end position="188"/>
    </location>
</feature>
<keyword evidence="4" id="KW-1185">Reference proteome</keyword>
<evidence type="ECO:0000259" key="2">
    <source>
        <dbReference type="Pfam" id="PF26650"/>
    </source>
</evidence>
<dbReference type="RefSeq" id="WP_066380694.1">
    <property type="nucleotide sequence ID" value="NZ_LTAZ01000004.1"/>
</dbReference>
<feature type="transmembrane region" description="Helical" evidence="1">
    <location>
        <begin position="59"/>
        <end position="81"/>
    </location>
</feature>
<name>A0A151AEQ8_9EURY</name>
<evidence type="ECO:0000313" key="3">
    <source>
        <dbReference type="EMBL" id="KYH26178.1"/>
    </source>
</evidence>
<dbReference type="AlphaFoldDB" id="A0A151AEQ8"/>
<evidence type="ECO:0000256" key="1">
    <source>
        <dbReference type="SAM" id="Phobius"/>
    </source>
</evidence>
<feature type="transmembrane region" description="Helical" evidence="1">
    <location>
        <begin position="108"/>
        <end position="131"/>
    </location>
</feature>
<keyword evidence="1" id="KW-0812">Transmembrane</keyword>
<dbReference type="PATRIC" id="fig|1008153.3.peg.1281"/>
<evidence type="ECO:0000313" key="4">
    <source>
        <dbReference type="Proteomes" id="UP000075321"/>
    </source>
</evidence>
<reference evidence="3 4" key="1">
    <citation type="submission" date="2016-02" db="EMBL/GenBank/DDBJ databases">
        <title>Genome sequence of Halalkalicoccus paucihalophilus DSM 24557.</title>
        <authorList>
            <person name="Poehlein A."/>
            <person name="Daniel R."/>
        </authorList>
    </citation>
    <scope>NUCLEOTIDE SEQUENCE [LARGE SCALE GENOMIC DNA]</scope>
    <source>
        <strain evidence="3 4">DSM 24557</strain>
    </source>
</reference>
<comment type="caution">
    <text evidence="3">The sequence shown here is derived from an EMBL/GenBank/DDBJ whole genome shotgun (WGS) entry which is preliminary data.</text>
</comment>
<feature type="transmembrane region" description="Helical" evidence="1">
    <location>
        <begin position="194"/>
        <end position="212"/>
    </location>
</feature>
<feature type="domain" description="DUF8215" evidence="2">
    <location>
        <begin position="32"/>
        <end position="157"/>
    </location>
</feature>
<feature type="transmembrane region" description="Helical" evidence="1">
    <location>
        <begin position="137"/>
        <end position="157"/>
    </location>
</feature>
<dbReference type="Pfam" id="PF26650">
    <property type="entry name" value="DUF8215"/>
    <property type="match status" value="1"/>
</dbReference>
<keyword evidence="1" id="KW-1133">Transmembrane helix</keyword>
<dbReference type="OrthoDB" id="342365at2157"/>
<dbReference type="InterPro" id="IPR058528">
    <property type="entry name" value="DUF8215"/>
</dbReference>
<accession>A0A151AEQ8</accession>
<keyword evidence="1" id="KW-0472">Membrane</keyword>
<proteinExistence type="predicted"/>
<dbReference type="Proteomes" id="UP000075321">
    <property type="component" value="Unassembled WGS sequence"/>
</dbReference>
<organism evidence="3 4">
    <name type="scientific">Halalkalicoccus paucihalophilus</name>
    <dbReference type="NCBI Taxonomy" id="1008153"/>
    <lineage>
        <taxon>Archaea</taxon>
        <taxon>Methanobacteriati</taxon>
        <taxon>Methanobacteriota</taxon>
        <taxon>Stenosarchaea group</taxon>
        <taxon>Halobacteria</taxon>
        <taxon>Halobacteriales</taxon>
        <taxon>Halococcaceae</taxon>
        <taxon>Halalkalicoccus</taxon>
    </lineage>
</organism>
<gene>
    <name evidence="3" type="ORF">HAPAU_12720</name>
</gene>